<protein>
    <submittedName>
        <fullName evidence="3">Nuclear transport factor 2 family protein</fullName>
    </submittedName>
</protein>
<dbReference type="InterPro" id="IPR037401">
    <property type="entry name" value="SnoaL-like"/>
</dbReference>
<feature type="domain" description="SnoaL-like" evidence="2">
    <location>
        <begin position="42"/>
        <end position="156"/>
    </location>
</feature>
<organism evidence="3 4">
    <name type="scientific">Parasphingopyxis marina</name>
    <dbReference type="NCBI Taxonomy" id="2761622"/>
    <lineage>
        <taxon>Bacteria</taxon>
        <taxon>Pseudomonadati</taxon>
        <taxon>Pseudomonadota</taxon>
        <taxon>Alphaproteobacteria</taxon>
        <taxon>Sphingomonadales</taxon>
        <taxon>Sphingomonadaceae</taxon>
        <taxon>Parasphingopyxis</taxon>
    </lineage>
</organism>
<keyword evidence="1" id="KW-0732">Signal</keyword>
<dbReference type="Pfam" id="PF12680">
    <property type="entry name" value="SnoaL_2"/>
    <property type="match status" value="1"/>
</dbReference>
<dbReference type="SUPFAM" id="SSF54427">
    <property type="entry name" value="NTF2-like"/>
    <property type="match status" value="1"/>
</dbReference>
<evidence type="ECO:0000313" key="4">
    <source>
        <dbReference type="Proteomes" id="UP000564378"/>
    </source>
</evidence>
<accession>A0A842HVH7</accession>
<dbReference type="RefSeq" id="WP_185799669.1">
    <property type="nucleotide sequence ID" value="NZ_JACJVJ010000001.1"/>
</dbReference>
<evidence type="ECO:0000313" key="3">
    <source>
        <dbReference type="EMBL" id="MBC2776381.1"/>
    </source>
</evidence>
<gene>
    <name evidence="3" type="ORF">H6P80_01985</name>
</gene>
<dbReference type="Gene3D" id="3.10.450.50">
    <property type="match status" value="1"/>
</dbReference>
<comment type="caution">
    <text evidence="3">The sequence shown here is derived from an EMBL/GenBank/DDBJ whole genome shotgun (WGS) entry which is preliminary data.</text>
</comment>
<sequence>MKAFTATLSLAALALALPAAPLAAQQRPNFDATSAETAPVGEAYFAAYIARDWDALEPLLADAASFRDPTAELVFGGALADGKAAMMTLFRQGYAGITRMEFRPLRTLHAGHYAIFEGELDWALDMGDGSGEGRIVESVMPFVTLLRIEDGLVVEHRDYADYAPFLAAARAARDAAG</sequence>
<reference evidence="3 4" key="1">
    <citation type="submission" date="2020-08" db="EMBL/GenBank/DDBJ databases">
        <title>Draft genome sequence of Parasphingopyxis sp. GrpM-11.</title>
        <authorList>
            <person name="Oh J."/>
            <person name="Roh D.-H."/>
        </authorList>
    </citation>
    <scope>NUCLEOTIDE SEQUENCE [LARGE SCALE GENOMIC DNA]</scope>
    <source>
        <strain evidence="3 4">GrpM-11</strain>
    </source>
</reference>
<dbReference type="AlphaFoldDB" id="A0A842HVH7"/>
<name>A0A842HVH7_9SPHN</name>
<feature type="chain" id="PRO_5032872085" evidence="1">
    <location>
        <begin position="24"/>
        <end position="177"/>
    </location>
</feature>
<proteinExistence type="predicted"/>
<dbReference type="EMBL" id="JACJVJ010000001">
    <property type="protein sequence ID" value="MBC2776381.1"/>
    <property type="molecule type" value="Genomic_DNA"/>
</dbReference>
<keyword evidence="4" id="KW-1185">Reference proteome</keyword>
<dbReference type="InterPro" id="IPR032710">
    <property type="entry name" value="NTF2-like_dom_sf"/>
</dbReference>
<evidence type="ECO:0000256" key="1">
    <source>
        <dbReference type="SAM" id="SignalP"/>
    </source>
</evidence>
<feature type="signal peptide" evidence="1">
    <location>
        <begin position="1"/>
        <end position="23"/>
    </location>
</feature>
<evidence type="ECO:0000259" key="2">
    <source>
        <dbReference type="Pfam" id="PF12680"/>
    </source>
</evidence>
<dbReference type="Proteomes" id="UP000564378">
    <property type="component" value="Unassembled WGS sequence"/>
</dbReference>